<protein>
    <submittedName>
        <fullName evidence="2">Uncharacterized protein</fullName>
    </submittedName>
</protein>
<proteinExistence type="predicted"/>
<evidence type="ECO:0000313" key="2">
    <source>
        <dbReference type="EMBL" id="NUC75005.1"/>
    </source>
</evidence>
<keyword evidence="3" id="KW-1185">Reference proteome</keyword>
<organism evidence="2 3">
    <name type="scientific">Haloterrigena gelatinilytica</name>
    <dbReference type="NCBI Taxonomy" id="2741724"/>
    <lineage>
        <taxon>Archaea</taxon>
        <taxon>Methanobacteriati</taxon>
        <taxon>Methanobacteriota</taxon>
        <taxon>Stenosarchaea group</taxon>
        <taxon>Halobacteria</taxon>
        <taxon>Halobacteriales</taxon>
        <taxon>Natrialbaceae</taxon>
        <taxon>Haloterrigena</taxon>
    </lineage>
</organism>
<comment type="caution">
    <text evidence="2">The sequence shown here is derived from an EMBL/GenBank/DDBJ whole genome shotgun (WGS) entry which is preliminary data.</text>
</comment>
<evidence type="ECO:0000313" key="3">
    <source>
        <dbReference type="Proteomes" id="UP001016761"/>
    </source>
</evidence>
<dbReference type="EMBL" id="JABUQZ010000003">
    <property type="protein sequence ID" value="NUC75005.1"/>
    <property type="molecule type" value="Genomic_DNA"/>
</dbReference>
<gene>
    <name evidence="2" type="ORF">HTZ84_22330</name>
</gene>
<evidence type="ECO:0000256" key="1">
    <source>
        <dbReference type="SAM" id="MobiDB-lite"/>
    </source>
</evidence>
<dbReference type="Proteomes" id="UP001016761">
    <property type="component" value="Unassembled WGS sequence"/>
</dbReference>
<reference evidence="2 3" key="1">
    <citation type="submission" date="2020-06" db="EMBL/GenBank/DDBJ databases">
        <title>Haloterrigena sp. nov., an extremely halophilic archaeon isolated from a saline sediment.</title>
        <authorList>
            <person name="Liu B.-B."/>
        </authorList>
    </citation>
    <scope>NUCLEOTIDE SEQUENCE [LARGE SCALE GENOMIC DNA]</scope>
    <source>
        <strain evidence="2 3">SYSU A558-1</strain>
    </source>
</reference>
<accession>A0ABX2LHS6</accession>
<feature type="region of interest" description="Disordered" evidence="1">
    <location>
        <begin position="39"/>
        <end position="64"/>
    </location>
</feature>
<name>A0ABX2LHS6_9EURY</name>
<sequence>MSRVSETIDLELTVSDAQDLSVLAYQEIADGIADAVGEPDSAGAFPETVQIQGELEITRTDSSE</sequence>